<gene>
    <name evidence="1" type="ORF">OSTQU699_LOCUS6012</name>
</gene>
<dbReference type="Proteomes" id="UP000708148">
    <property type="component" value="Unassembled WGS sequence"/>
</dbReference>
<comment type="caution">
    <text evidence="1">The sequence shown here is derived from an EMBL/GenBank/DDBJ whole genome shotgun (WGS) entry which is preliminary data.</text>
</comment>
<evidence type="ECO:0000313" key="1">
    <source>
        <dbReference type="EMBL" id="CAD7700653.1"/>
    </source>
</evidence>
<keyword evidence="2" id="KW-1185">Reference proteome</keyword>
<protein>
    <submittedName>
        <fullName evidence="1">Uncharacterized protein</fullName>
    </submittedName>
</protein>
<reference evidence="1" key="1">
    <citation type="submission" date="2020-12" db="EMBL/GenBank/DDBJ databases">
        <authorList>
            <person name="Iha C."/>
        </authorList>
    </citation>
    <scope>NUCLEOTIDE SEQUENCE</scope>
</reference>
<sequence>MASWSYAKRRKEELKTRIRYHRLKLTPCFEKQLEKRKHHLEEKSAAWSLVCPAVFLIQIC</sequence>
<evidence type="ECO:0000313" key="2">
    <source>
        <dbReference type="Proteomes" id="UP000708148"/>
    </source>
</evidence>
<dbReference type="EMBL" id="CAJHUC010001315">
    <property type="protein sequence ID" value="CAD7700653.1"/>
    <property type="molecule type" value="Genomic_DNA"/>
</dbReference>
<accession>A0A8S1IZP4</accession>
<proteinExistence type="predicted"/>
<dbReference type="AlphaFoldDB" id="A0A8S1IZP4"/>
<name>A0A8S1IZP4_9CHLO</name>
<organism evidence="1 2">
    <name type="scientific">Ostreobium quekettii</name>
    <dbReference type="NCBI Taxonomy" id="121088"/>
    <lineage>
        <taxon>Eukaryota</taxon>
        <taxon>Viridiplantae</taxon>
        <taxon>Chlorophyta</taxon>
        <taxon>core chlorophytes</taxon>
        <taxon>Ulvophyceae</taxon>
        <taxon>TCBD clade</taxon>
        <taxon>Bryopsidales</taxon>
        <taxon>Ostreobineae</taxon>
        <taxon>Ostreobiaceae</taxon>
        <taxon>Ostreobium</taxon>
    </lineage>
</organism>